<organism evidence="1 2">
    <name type="scientific">Pararobbsia silviterrae</name>
    <dbReference type="NCBI Taxonomy" id="1792498"/>
    <lineage>
        <taxon>Bacteria</taxon>
        <taxon>Pseudomonadati</taxon>
        <taxon>Pseudomonadota</taxon>
        <taxon>Betaproteobacteria</taxon>
        <taxon>Burkholderiales</taxon>
        <taxon>Burkholderiaceae</taxon>
        <taxon>Pararobbsia</taxon>
    </lineage>
</organism>
<reference evidence="1 2" key="1">
    <citation type="submission" date="2018-10" db="EMBL/GenBank/DDBJ databases">
        <title>Robbsia sp. DHC34, isolated from soil.</title>
        <authorList>
            <person name="Gao Z.-H."/>
            <person name="Qiu L.-H."/>
        </authorList>
    </citation>
    <scope>NUCLEOTIDE SEQUENCE [LARGE SCALE GENOMIC DNA]</scope>
    <source>
        <strain evidence="1 2">DHC34</strain>
    </source>
</reference>
<dbReference type="Proteomes" id="UP000270342">
    <property type="component" value="Unassembled WGS sequence"/>
</dbReference>
<dbReference type="EMBL" id="RBZU01000021">
    <property type="protein sequence ID" value="RKP44249.1"/>
    <property type="molecule type" value="Genomic_DNA"/>
</dbReference>
<evidence type="ECO:0000313" key="2">
    <source>
        <dbReference type="Proteomes" id="UP000270342"/>
    </source>
</evidence>
<accession>A0A494X8A5</accession>
<name>A0A494X8A5_9BURK</name>
<gene>
    <name evidence="1" type="ORF">D7S86_27970</name>
</gene>
<protein>
    <submittedName>
        <fullName evidence="1">Uncharacterized protein</fullName>
    </submittedName>
</protein>
<sequence>MSPTSCQTAPPRARMKSFEVVGVSVRQLALKFTCTAETNAQSAHAASHDNFMRDGRTLHASDIDIFWLWLRG</sequence>
<dbReference type="AlphaFoldDB" id="A0A494X8A5"/>
<proteinExistence type="predicted"/>
<comment type="caution">
    <text evidence="1">The sequence shown here is derived from an EMBL/GenBank/DDBJ whole genome shotgun (WGS) entry which is preliminary data.</text>
</comment>
<evidence type="ECO:0000313" key="1">
    <source>
        <dbReference type="EMBL" id="RKP44249.1"/>
    </source>
</evidence>
<keyword evidence="2" id="KW-1185">Reference proteome</keyword>